<keyword evidence="1" id="KW-0732">Signal</keyword>
<proteinExistence type="predicted"/>
<dbReference type="InParanoid" id="A0A1B7MQ92"/>
<feature type="chain" id="PRO_5008597447" evidence="1">
    <location>
        <begin position="19"/>
        <end position="75"/>
    </location>
</feature>
<dbReference type="EMBL" id="KV448569">
    <property type="protein sequence ID" value="OAX34770.1"/>
    <property type="molecule type" value="Genomic_DNA"/>
</dbReference>
<accession>A0A1B7MQ92</accession>
<evidence type="ECO:0000313" key="3">
    <source>
        <dbReference type="Proteomes" id="UP000092154"/>
    </source>
</evidence>
<organism evidence="2 3">
    <name type="scientific">Rhizopogon vinicolor AM-OR11-026</name>
    <dbReference type="NCBI Taxonomy" id="1314800"/>
    <lineage>
        <taxon>Eukaryota</taxon>
        <taxon>Fungi</taxon>
        <taxon>Dikarya</taxon>
        <taxon>Basidiomycota</taxon>
        <taxon>Agaricomycotina</taxon>
        <taxon>Agaricomycetes</taxon>
        <taxon>Agaricomycetidae</taxon>
        <taxon>Boletales</taxon>
        <taxon>Suillineae</taxon>
        <taxon>Rhizopogonaceae</taxon>
        <taxon>Rhizopogon</taxon>
    </lineage>
</organism>
<name>A0A1B7MQ92_9AGAM</name>
<gene>
    <name evidence="2" type="ORF">K503DRAFT_419444</name>
</gene>
<dbReference type="Proteomes" id="UP000092154">
    <property type="component" value="Unassembled WGS sequence"/>
</dbReference>
<evidence type="ECO:0000313" key="2">
    <source>
        <dbReference type="EMBL" id="OAX34770.1"/>
    </source>
</evidence>
<reference evidence="2 3" key="1">
    <citation type="submission" date="2016-06" db="EMBL/GenBank/DDBJ databases">
        <title>Comparative genomics of the ectomycorrhizal sister species Rhizopogon vinicolor and Rhizopogon vesiculosus (Basidiomycota: Boletales) reveals a divergence of the mating type B locus.</title>
        <authorList>
            <consortium name="DOE Joint Genome Institute"/>
            <person name="Mujic A.B."/>
            <person name="Kuo A."/>
            <person name="Tritt A."/>
            <person name="Lipzen A."/>
            <person name="Chen C."/>
            <person name="Johnson J."/>
            <person name="Sharma A."/>
            <person name="Barry K."/>
            <person name="Grigoriev I.V."/>
            <person name="Spatafora J.W."/>
        </authorList>
    </citation>
    <scope>NUCLEOTIDE SEQUENCE [LARGE SCALE GENOMIC DNA]</scope>
    <source>
        <strain evidence="2 3">AM-OR11-026</strain>
    </source>
</reference>
<dbReference type="AlphaFoldDB" id="A0A1B7MQ92"/>
<keyword evidence="3" id="KW-1185">Reference proteome</keyword>
<evidence type="ECO:0000256" key="1">
    <source>
        <dbReference type="SAM" id="SignalP"/>
    </source>
</evidence>
<feature type="signal peptide" evidence="1">
    <location>
        <begin position="1"/>
        <end position="18"/>
    </location>
</feature>
<protein>
    <submittedName>
        <fullName evidence="2">Uncharacterized protein</fullName>
    </submittedName>
</protein>
<sequence>MKPVQFACLVIAATVGTANPLAPGCIIITPASQCSAECKLTSAEANCASNPHYPVPFHKSKDCYTCCGCLLPPEY</sequence>